<proteinExistence type="predicted"/>
<organism evidence="1">
    <name type="scientific">marine sediment metagenome</name>
    <dbReference type="NCBI Taxonomy" id="412755"/>
    <lineage>
        <taxon>unclassified sequences</taxon>
        <taxon>metagenomes</taxon>
        <taxon>ecological metagenomes</taxon>
    </lineage>
</organism>
<sequence length="45" mass="5437">YKDEYVSEDWAFDQRARELGYSIWADPTIKLGHMGNYVYTLKDYK</sequence>
<dbReference type="EMBL" id="LAZR01008122">
    <property type="protein sequence ID" value="KKM80817.1"/>
    <property type="molecule type" value="Genomic_DNA"/>
</dbReference>
<name>A0A0F9NHJ8_9ZZZZ</name>
<reference evidence="1" key="1">
    <citation type="journal article" date="2015" name="Nature">
        <title>Complex archaea that bridge the gap between prokaryotes and eukaryotes.</title>
        <authorList>
            <person name="Spang A."/>
            <person name="Saw J.H."/>
            <person name="Jorgensen S.L."/>
            <person name="Zaremba-Niedzwiedzka K."/>
            <person name="Martijn J."/>
            <person name="Lind A.E."/>
            <person name="van Eijk R."/>
            <person name="Schleper C."/>
            <person name="Guy L."/>
            <person name="Ettema T.J."/>
        </authorList>
    </citation>
    <scope>NUCLEOTIDE SEQUENCE</scope>
</reference>
<feature type="non-terminal residue" evidence="1">
    <location>
        <position position="1"/>
    </location>
</feature>
<protein>
    <submittedName>
        <fullName evidence="1">Uncharacterized protein</fullName>
    </submittedName>
</protein>
<evidence type="ECO:0000313" key="1">
    <source>
        <dbReference type="EMBL" id="KKM80817.1"/>
    </source>
</evidence>
<dbReference type="AlphaFoldDB" id="A0A0F9NHJ8"/>
<gene>
    <name evidence="1" type="ORF">LCGC14_1335930</name>
</gene>
<accession>A0A0F9NHJ8</accession>
<comment type="caution">
    <text evidence="1">The sequence shown here is derived from an EMBL/GenBank/DDBJ whole genome shotgun (WGS) entry which is preliminary data.</text>
</comment>